<evidence type="ECO:0000313" key="17">
    <source>
        <dbReference type="Proteomes" id="UP000199545"/>
    </source>
</evidence>
<keyword evidence="6" id="KW-0597">Phosphoprotein</keyword>
<evidence type="ECO:0000256" key="5">
    <source>
        <dbReference type="ARBA" id="ARBA00022475"/>
    </source>
</evidence>
<evidence type="ECO:0000256" key="12">
    <source>
        <dbReference type="ARBA" id="ARBA00022989"/>
    </source>
</evidence>
<evidence type="ECO:0000259" key="15">
    <source>
        <dbReference type="PROSITE" id="PS50109"/>
    </source>
</evidence>
<evidence type="ECO:0000256" key="8">
    <source>
        <dbReference type="ARBA" id="ARBA00022692"/>
    </source>
</evidence>
<dbReference type="Pfam" id="PF02518">
    <property type="entry name" value="HATPase_c"/>
    <property type="match status" value="1"/>
</dbReference>
<dbReference type="Pfam" id="PF00512">
    <property type="entry name" value="HisKA"/>
    <property type="match status" value="1"/>
</dbReference>
<keyword evidence="17" id="KW-1185">Reference proteome</keyword>
<keyword evidence="13" id="KW-0902">Two-component regulatory system</keyword>
<dbReference type="GO" id="GO:0005886">
    <property type="term" value="C:plasma membrane"/>
    <property type="evidence" value="ECO:0007669"/>
    <property type="project" value="UniProtKB-SubCell"/>
</dbReference>
<evidence type="ECO:0000256" key="3">
    <source>
        <dbReference type="ARBA" id="ARBA00004236"/>
    </source>
</evidence>
<evidence type="ECO:0000313" key="16">
    <source>
        <dbReference type="EMBL" id="SFJ90283.1"/>
    </source>
</evidence>
<dbReference type="FunFam" id="3.30.565.10:FF:000013">
    <property type="entry name" value="Two-component sensor histidine kinase"/>
    <property type="match status" value="1"/>
</dbReference>
<keyword evidence="14" id="KW-0472">Membrane</keyword>
<dbReference type="Gene3D" id="3.30.565.10">
    <property type="entry name" value="Histidine kinase-like ATPase, C-terminal domain"/>
    <property type="match status" value="1"/>
</dbReference>
<dbReference type="InterPro" id="IPR005467">
    <property type="entry name" value="His_kinase_dom"/>
</dbReference>
<dbReference type="InterPro" id="IPR003661">
    <property type="entry name" value="HisK_dim/P_dom"/>
</dbReference>
<name>A0A1I3V5T4_9BACL</name>
<keyword evidence="11" id="KW-0067">ATP-binding</keyword>
<dbReference type="Proteomes" id="UP000199545">
    <property type="component" value="Unassembled WGS sequence"/>
</dbReference>
<gene>
    <name evidence="16" type="ORF">SAMN05421852_13416</name>
</gene>
<sequence>MNLGTAIICIIVFTVIFLQIKVYRDLNEITSMIKKIIEGNINLRIRLQTENKSVQNLSCQLNLLLDQYQEVLEKSKKSEEMRKQLISNISHDLITPLTSLLGYIEVLKNDPHLSEEEKIKYINIIEQKAHSLNELMEHFFQLSKLEAKDVTFHLEKINLSQIVKQTLILYYDEFTKLQIEHVISMPKQDVFALGDVQATKRILHNLISNHLKYGSEGNQFGIEIREENEKVWIDLWDNGRGIPAHEMENIFERLYTLEPSRNKKLQGNGLGLSIVKQLVEYQKGNIVVKSVPYEKTVFSFCLPKPS</sequence>
<dbReference type="STRING" id="46223.SAMN05421852_13416"/>
<dbReference type="SMART" id="SM00388">
    <property type="entry name" value="HisKA"/>
    <property type="match status" value="1"/>
</dbReference>
<proteinExistence type="predicted"/>
<reference evidence="16 17" key="1">
    <citation type="submission" date="2016-10" db="EMBL/GenBank/DDBJ databases">
        <authorList>
            <person name="de Groot N.N."/>
        </authorList>
    </citation>
    <scope>NUCLEOTIDE SEQUENCE [LARGE SCALE GENOMIC DNA]</scope>
    <source>
        <strain evidence="16 17">DSM 44778</strain>
    </source>
</reference>
<evidence type="ECO:0000256" key="6">
    <source>
        <dbReference type="ARBA" id="ARBA00022553"/>
    </source>
</evidence>
<evidence type="ECO:0000256" key="2">
    <source>
        <dbReference type="ARBA" id="ARBA00004141"/>
    </source>
</evidence>
<comment type="catalytic activity">
    <reaction evidence="1">
        <text>ATP + protein L-histidine = ADP + protein N-phospho-L-histidine.</text>
        <dbReference type="EC" id="2.7.13.3"/>
    </reaction>
</comment>
<dbReference type="InterPro" id="IPR036097">
    <property type="entry name" value="HisK_dim/P_sf"/>
</dbReference>
<dbReference type="InterPro" id="IPR036890">
    <property type="entry name" value="HATPase_C_sf"/>
</dbReference>
<evidence type="ECO:0000256" key="4">
    <source>
        <dbReference type="ARBA" id="ARBA00012438"/>
    </source>
</evidence>
<dbReference type="PROSITE" id="PS50109">
    <property type="entry name" value="HIS_KIN"/>
    <property type="match status" value="1"/>
</dbReference>
<comment type="subcellular location">
    <subcellularLocation>
        <location evidence="3">Cell membrane</location>
    </subcellularLocation>
    <subcellularLocation>
        <location evidence="2">Membrane</location>
        <topology evidence="2">Multi-pass membrane protein</topology>
    </subcellularLocation>
</comment>
<dbReference type="SMART" id="SM00387">
    <property type="entry name" value="HATPase_c"/>
    <property type="match status" value="1"/>
</dbReference>
<dbReference type="PANTHER" id="PTHR45528">
    <property type="entry name" value="SENSOR HISTIDINE KINASE CPXA"/>
    <property type="match status" value="1"/>
</dbReference>
<evidence type="ECO:0000256" key="13">
    <source>
        <dbReference type="ARBA" id="ARBA00023012"/>
    </source>
</evidence>
<protein>
    <recommendedName>
        <fullName evidence="4">histidine kinase</fullName>
        <ecNumber evidence="4">2.7.13.3</ecNumber>
    </recommendedName>
</protein>
<keyword evidence="9" id="KW-0547">Nucleotide-binding</keyword>
<dbReference type="PANTHER" id="PTHR45528:SF8">
    <property type="entry name" value="HISTIDINE KINASE"/>
    <property type="match status" value="1"/>
</dbReference>
<keyword evidence="5" id="KW-1003">Cell membrane</keyword>
<dbReference type="CDD" id="cd00082">
    <property type="entry name" value="HisKA"/>
    <property type="match status" value="1"/>
</dbReference>
<keyword evidence="8" id="KW-0812">Transmembrane</keyword>
<dbReference type="EC" id="2.7.13.3" evidence="4"/>
<accession>A0A1I3V5T4</accession>
<dbReference type="PRINTS" id="PR00344">
    <property type="entry name" value="BCTRLSENSOR"/>
</dbReference>
<evidence type="ECO:0000256" key="10">
    <source>
        <dbReference type="ARBA" id="ARBA00022777"/>
    </source>
</evidence>
<dbReference type="OrthoDB" id="9792991at2"/>
<dbReference type="InterPro" id="IPR003594">
    <property type="entry name" value="HATPase_dom"/>
</dbReference>
<keyword evidence="12" id="KW-1133">Transmembrane helix</keyword>
<organism evidence="16 17">
    <name type="scientific">Thermoflavimicrobium dichotomicum</name>
    <dbReference type="NCBI Taxonomy" id="46223"/>
    <lineage>
        <taxon>Bacteria</taxon>
        <taxon>Bacillati</taxon>
        <taxon>Bacillota</taxon>
        <taxon>Bacilli</taxon>
        <taxon>Bacillales</taxon>
        <taxon>Thermoactinomycetaceae</taxon>
        <taxon>Thermoflavimicrobium</taxon>
    </lineage>
</organism>
<keyword evidence="7" id="KW-0808">Transferase</keyword>
<dbReference type="InterPro" id="IPR050398">
    <property type="entry name" value="HssS/ArlS-like"/>
</dbReference>
<evidence type="ECO:0000256" key="14">
    <source>
        <dbReference type="ARBA" id="ARBA00023136"/>
    </source>
</evidence>
<evidence type="ECO:0000256" key="7">
    <source>
        <dbReference type="ARBA" id="ARBA00022679"/>
    </source>
</evidence>
<dbReference type="InterPro" id="IPR004358">
    <property type="entry name" value="Sig_transdc_His_kin-like_C"/>
</dbReference>
<dbReference type="EMBL" id="FORR01000034">
    <property type="protein sequence ID" value="SFJ90283.1"/>
    <property type="molecule type" value="Genomic_DNA"/>
</dbReference>
<dbReference type="AlphaFoldDB" id="A0A1I3V5T4"/>
<dbReference type="GO" id="GO:0005524">
    <property type="term" value="F:ATP binding"/>
    <property type="evidence" value="ECO:0007669"/>
    <property type="project" value="UniProtKB-KW"/>
</dbReference>
<dbReference type="Gene3D" id="1.10.287.130">
    <property type="match status" value="1"/>
</dbReference>
<dbReference type="SUPFAM" id="SSF47384">
    <property type="entry name" value="Homodimeric domain of signal transducing histidine kinase"/>
    <property type="match status" value="1"/>
</dbReference>
<dbReference type="FunFam" id="1.10.287.130:FF:000008">
    <property type="entry name" value="Two-component sensor histidine kinase"/>
    <property type="match status" value="1"/>
</dbReference>
<keyword evidence="10 16" id="KW-0418">Kinase</keyword>
<dbReference type="SUPFAM" id="SSF55874">
    <property type="entry name" value="ATPase domain of HSP90 chaperone/DNA topoisomerase II/histidine kinase"/>
    <property type="match status" value="1"/>
</dbReference>
<evidence type="ECO:0000256" key="9">
    <source>
        <dbReference type="ARBA" id="ARBA00022741"/>
    </source>
</evidence>
<feature type="domain" description="Histidine kinase" evidence="15">
    <location>
        <begin position="88"/>
        <end position="306"/>
    </location>
</feature>
<evidence type="ECO:0000256" key="1">
    <source>
        <dbReference type="ARBA" id="ARBA00000085"/>
    </source>
</evidence>
<evidence type="ECO:0000256" key="11">
    <source>
        <dbReference type="ARBA" id="ARBA00022840"/>
    </source>
</evidence>
<dbReference type="GO" id="GO:0000155">
    <property type="term" value="F:phosphorelay sensor kinase activity"/>
    <property type="evidence" value="ECO:0007669"/>
    <property type="project" value="InterPro"/>
</dbReference>